<dbReference type="GO" id="GO:0016758">
    <property type="term" value="F:hexosyltransferase activity"/>
    <property type="evidence" value="ECO:0007669"/>
    <property type="project" value="TreeGrafter"/>
</dbReference>
<dbReference type="CDD" id="cd03812">
    <property type="entry name" value="GT4_CapH-like"/>
    <property type="match status" value="1"/>
</dbReference>
<evidence type="ECO:0000259" key="2">
    <source>
        <dbReference type="Pfam" id="PF13439"/>
    </source>
</evidence>
<reference evidence="4" key="1">
    <citation type="submission" date="2016-10" db="EMBL/GenBank/DDBJ databases">
        <authorList>
            <person name="Varghese N."/>
        </authorList>
    </citation>
    <scope>NUCLEOTIDE SEQUENCE [LARGE SCALE GENOMIC DNA]</scope>
    <source>
        <strain evidence="4">DSM 20406</strain>
    </source>
</reference>
<sequence length="371" mass="43387">MEPIRILNLFTIMDRGGAETMVMNYYRHIDRNRIQFDFIVHRDKKGAYDDEIKELGGRIFHFPPIRPWSAHTYRKQIYAFLKSHPEYKIIHSNMSELGYDAFKEAAKLHVPVLINHAHLAPHGIDIKSPFRWYMKTNMRHYTTHMFTCSQAAGDWLYGKKNRPYFIQMNNAIDTDLFKYNETVRKEVRHELNIGDNQLVIGHVGRFDLQKNHQFIIDIFHELHNMNKESVLILVGTGKLIDQIKEKVKELHLEDSVMFLGVRSDVNRLMQAFDAFLFPSLFEGLPVTLVEAQSAGLPILMSDAIPKDCIITNQIKSLSLDMSAQEWALSLLSEVKNFYRKDTSDLIKEAGFDICSNAHWLEKKYEELYYEQ</sequence>
<keyword evidence="3" id="KW-0808">Transferase</keyword>
<dbReference type="InterPro" id="IPR001296">
    <property type="entry name" value="Glyco_trans_1"/>
</dbReference>
<dbReference type="PANTHER" id="PTHR45947">
    <property type="entry name" value="SULFOQUINOVOSYL TRANSFERASE SQD2"/>
    <property type="match status" value="1"/>
</dbReference>
<dbReference type="STRING" id="322505.SAMN04487836_10661"/>
<dbReference type="EMBL" id="FNYK01000048">
    <property type="protein sequence ID" value="SEJ04331.1"/>
    <property type="molecule type" value="Genomic_DNA"/>
</dbReference>
<dbReference type="Pfam" id="PF00534">
    <property type="entry name" value="Glycos_transf_1"/>
    <property type="match status" value="1"/>
</dbReference>
<dbReference type="SUPFAM" id="SSF53756">
    <property type="entry name" value="UDP-Glycosyltransferase/glycogen phosphorylase"/>
    <property type="match status" value="1"/>
</dbReference>
<evidence type="ECO:0000259" key="1">
    <source>
        <dbReference type="Pfam" id="PF00534"/>
    </source>
</evidence>
<feature type="domain" description="Glycosyltransferase subfamily 4-like N-terminal" evidence="2">
    <location>
        <begin position="16"/>
        <end position="158"/>
    </location>
</feature>
<name>A0A1H6VI87_9FIRM</name>
<dbReference type="PANTHER" id="PTHR45947:SF3">
    <property type="entry name" value="SULFOQUINOVOSYL TRANSFERASE SQD2"/>
    <property type="match status" value="1"/>
</dbReference>
<dbReference type="InterPro" id="IPR028098">
    <property type="entry name" value="Glyco_trans_4-like_N"/>
</dbReference>
<dbReference type="AlphaFoldDB" id="A0A1H6VI87"/>
<organism evidence="3 4">
    <name type="scientific">Sharpea azabuensis</name>
    <dbReference type="NCBI Taxonomy" id="322505"/>
    <lineage>
        <taxon>Bacteria</taxon>
        <taxon>Bacillati</taxon>
        <taxon>Bacillota</taxon>
        <taxon>Erysipelotrichia</taxon>
        <taxon>Erysipelotrichales</taxon>
        <taxon>Coprobacillaceae</taxon>
        <taxon>Sharpea</taxon>
    </lineage>
</organism>
<dbReference type="Pfam" id="PF13439">
    <property type="entry name" value="Glyco_transf_4"/>
    <property type="match status" value="1"/>
</dbReference>
<protein>
    <submittedName>
        <fullName evidence="3">Glycosyltransferase involved in cell wall bisynthesis</fullName>
    </submittedName>
</protein>
<dbReference type="RefSeq" id="WP_074732477.1">
    <property type="nucleotide sequence ID" value="NZ_FNYK01000048.1"/>
</dbReference>
<feature type="domain" description="Glycosyl transferase family 1" evidence="1">
    <location>
        <begin position="184"/>
        <end position="304"/>
    </location>
</feature>
<accession>A0A1H6VI87</accession>
<dbReference type="Proteomes" id="UP000183028">
    <property type="component" value="Unassembled WGS sequence"/>
</dbReference>
<dbReference type="OrthoDB" id="9804196at2"/>
<dbReference type="Gene3D" id="3.40.50.2000">
    <property type="entry name" value="Glycogen Phosphorylase B"/>
    <property type="match status" value="2"/>
</dbReference>
<gene>
    <name evidence="3" type="ORF">SAMN04487834_10489</name>
</gene>
<evidence type="ECO:0000313" key="4">
    <source>
        <dbReference type="Proteomes" id="UP000183028"/>
    </source>
</evidence>
<keyword evidence="4" id="KW-1185">Reference proteome</keyword>
<proteinExistence type="predicted"/>
<evidence type="ECO:0000313" key="3">
    <source>
        <dbReference type="EMBL" id="SEJ04331.1"/>
    </source>
</evidence>
<dbReference type="InterPro" id="IPR050194">
    <property type="entry name" value="Glycosyltransferase_grp1"/>
</dbReference>